<keyword evidence="3" id="KW-0813">Transport</keyword>
<evidence type="ECO:0000313" key="11">
    <source>
        <dbReference type="EMBL" id="EAT16834.1"/>
    </source>
</evidence>
<comment type="subcellular location">
    <subcellularLocation>
        <location evidence="1">Cell inner membrane</location>
        <topology evidence="1">Single-pass membrane protein</topology>
        <orientation evidence="1">Periplasmic side</orientation>
    </subcellularLocation>
</comment>
<evidence type="ECO:0000256" key="1">
    <source>
        <dbReference type="ARBA" id="ARBA00004383"/>
    </source>
</evidence>
<dbReference type="OrthoDB" id="6465619at2"/>
<dbReference type="AlphaFoldDB" id="Q1K2P7"/>
<dbReference type="GO" id="GO:0015031">
    <property type="term" value="P:protein transport"/>
    <property type="evidence" value="ECO:0007669"/>
    <property type="project" value="UniProtKB-KW"/>
</dbReference>
<evidence type="ECO:0000256" key="8">
    <source>
        <dbReference type="ARBA" id="ARBA00022989"/>
    </source>
</evidence>
<reference evidence="11" key="1">
    <citation type="submission" date="2006-05" db="EMBL/GenBank/DDBJ databases">
        <title>Annotation of the draft genome assembly of Desulfuromonas acetoxidans DSM 684.</title>
        <authorList>
            <consortium name="US DOE Joint Genome Institute (JGI-ORNL)"/>
            <person name="Larimer F."/>
            <person name="Land M."/>
            <person name="Hauser L."/>
        </authorList>
    </citation>
    <scope>NUCLEOTIDE SEQUENCE [LARGE SCALE GENOMIC DNA]</scope>
    <source>
        <strain evidence="11">DSM 684</strain>
    </source>
</reference>
<dbReference type="RefSeq" id="WP_005998297.1">
    <property type="nucleotide sequence ID" value="NZ_AAEW02000003.1"/>
</dbReference>
<name>Q1K2P7_DESA6</name>
<evidence type="ECO:0000256" key="2">
    <source>
        <dbReference type="ARBA" id="ARBA00006555"/>
    </source>
</evidence>
<feature type="domain" description="TonB C-terminal" evidence="10">
    <location>
        <begin position="209"/>
        <end position="298"/>
    </location>
</feature>
<dbReference type="EMBL" id="AAEW02000003">
    <property type="protein sequence ID" value="EAT16834.1"/>
    <property type="molecule type" value="Genomic_DNA"/>
</dbReference>
<evidence type="ECO:0000313" key="12">
    <source>
        <dbReference type="Proteomes" id="UP000005695"/>
    </source>
</evidence>
<dbReference type="InterPro" id="IPR006260">
    <property type="entry name" value="TonB/TolA_C"/>
</dbReference>
<gene>
    <name evidence="11" type="ORF">Dace_2086</name>
</gene>
<dbReference type="Gene3D" id="3.30.1150.10">
    <property type="match status" value="1"/>
</dbReference>
<comment type="similarity">
    <text evidence="2">Belongs to the TonB family.</text>
</comment>
<dbReference type="SUPFAM" id="SSF74653">
    <property type="entry name" value="TolA/TonB C-terminal domain"/>
    <property type="match status" value="1"/>
</dbReference>
<keyword evidence="5" id="KW-0997">Cell inner membrane</keyword>
<proteinExistence type="inferred from homology"/>
<dbReference type="InterPro" id="IPR051045">
    <property type="entry name" value="TonB-dependent_transducer"/>
</dbReference>
<keyword evidence="7" id="KW-0653">Protein transport</keyword>
<dbReference type="Pfam" id="PF03544">
    <property type="entry name" value="TonB_C"/>
    <property type="match status" value="1"/>
</dbReference>
<keyword evidence="12" id="KW-1185">Reference proteome</keyword>
<dbReference type="GO" id="GO:0098797">
    <property type="term" value="C:plasma membrane protein complex"/>
    <property type="evidence" value="ECO:0007669"/>
    <property type="project" value="TreeGrafter"/>
</dbReference>
<keyword evidence="6" id="KW-0812">Transmembrane</keyword>
<sequence>MNRTFKSSAVMPYSWLLAVKAILVAMVPLCSSGSVGLGVVKSTGLSTFLTLSAVVHVGLYSLLAVPAQTPQSVEAQPITLVSFAPSAVAAAPVAAQPVVRVTEPVTPPPVVAPPKPVERPKVVEPTVPVIKTTIEKQREPEPPPAPRKEEVAVKPEVLPEPPVAAAAAVANVAEQVQGPSMVSASAEQVVDPVPGMAMQGERMATELERYVMLVQQQVQAHLHYPLKARKWHIEGKGKFQFEIAADGSLTDNNVTVLTSCGRRMLDRAAIHTIRHAAPFAAPPQGALTVTAPIIFELR</sequence>
<accession>Q1K2P7</accession>
<evidence type="ECO:0000256" key="3">
    <source>
        <dbReference type="ARBA" id="ARBA00022448"/>
    </source>
</evidence>
<dbReference type="GO" id="GO:0055085">
    <property type="term" value="P:transmembrane transport"/>
    <property type="evidence" value="ECO:0007669"/>
    <property type="project" value="InterPro"/>
</dbReference>
<evidence type="ECO:0000256" key="7">
    <source>
        <dbReference type="ARBA" id="ARBA00022927"/>
    </source>
</evidence>
<keyword evidence="9" id="KW-0472">Membrane</keyword>
<comment type="caution">
    <text evidence="11">The sequence shown here is derived from an EMBL/GenBank/DDBJ whole genome shotgun (WGS) entry which is preliminary data.</text>
</comment>
<keyword evidence="8" id="KW-1133">Transmembrane helix</keyword>
<dbReference type="InterPro" id="IPR037682">
    <property type="entry name" value="TonB_C"/>
</dbReference>
<organism evidence="11 12">
    <name type="scientific">Desulfuromonas acetoxidans (strain DSM 684 / 11070)</name>
    <dbReference type="NCBI Taxonomy" id="281689"/>
    <lineage>
        <taxon>Bacteria</taxon>
        <taxon>Pseudomonadati</taxon>
        <taxon>Thermodesulfobacteriota</taxon>
        <taxon>Desulfuromonadia</taxon>
        <taxon>Desulfuromonadales</taxon>
        <taxon>Desulfuromonadaceae</taxon>
        <taxon>Desulfuromonas</taxon>
    </lineage>
</organism>
<dbReference type="Proteomes" id="UP000005695">
    <property type="component" value="Unassembled WGS sequence"/>
</dbReference>
<dbReference type="PROSITE" id="PS52015">
    <property type="entry name" value="TONB_CTD"/>
    <property type="match status" value="1"/>
</dbReference>
<dbReference type="NCBIfam" id="TIGR01352">
    <property type="entry name" value="tonB_Cterm"/>
    <property type="match status" value="1"/>
</dbReference>
<reference evidence="11" key="2">
    <citation type="submission" date="2006-05" db="EMBL/GenBank/DDBJ databases">
        <title>Sequencing of the draft genome and assembly of Desulfuromonas acetoxidans DSM 684.</title>
        <authorList>
            <consortium name="US DOE Joint Genome Institute (JGI-PGF)"/>
            <person name="Copeland A."/>
            <person name="Lucas S."/>
            <person name="Lapidus A."/>
            <person name="Barry K."/>
            <person name="Detter J.C."/>
            <person name="Glavina del Rio T."/>
            <person name="Hammon N."/>
            <person name="Israni S."/>
            <person name="Dalin E."/>
            <person name="Tice H."/>
            <person name="Bruce D."/>
            <person name="Pitluck S."/>
            <person name="Richardson P."/>
        </authorList>
    </citation>
    <scope>NUCLEOTIDE SEQUENCE [LARGE SCALE GENOMIC DNA]</scope>
    <source>
        <strain evidence="11">DSM 684</strain>
    </source>
</reference>
<evidence type="ECO:0000256" key="5">
    <source>
        <dbReference type="ARBA" id="ARBA00022519"/>
    </source>
</evidence>
<dbReference type="PANTHER" id="PTHR33446">
    <property type="entry name" value="PROTEIN TONB-RELATED"/>
    <property type="match status" value="1"/>
</dbReference>
<dbReference type="PANTHER" id="PTHR33446:SF2">
    <property type="entry name" value="PROTEIN TONB"/>
    <property type="match status" value="1"/>
</dbReference>
<dbReference type="GO" id="GO:0031992">
    <property type="term" value="F:energy transducer activity"/>
    <property type="evidence" value="ECO:0007669"/>
    <property type="project" value="TreeGrafter"/>
</dbReference>
<evidence type="ECO:0000256" key="4">
    <source>
        <dbReference type="ARBA" id="ARBA00022475"/>
    </source>
</evidence>
<keyword evidence="4" id="KW-1003">Cell membrane</keyword>
<protein>
    <submittedName>
        <fullName evidence="11">TonB-like</fullName>
    </submittedName>
</protein>
<evidence type="ECO:0000259" key="10">
    <source>
        <dbReference type="PROSITE" id="PS52015"/>
    </source>
</evidence>
<evidence type="ECO:0000256" key="6">
    <source>
        <dbReference type="ARBA" id="ARBA00022692"/>
    </source>
</evidence>
<evidence type="ECO:0000256" key="9">
    <source>
        <dbReference type="ARBA" id="ARBA00023136"/>
    </source>
</evidence>